<reference evidence="10 11" key="1">
    <citation type="submission" date="2019-10" db="EMBL/GenBank/DDBJ databases">
        <title>Whole-genome sequence of the purple nonsulfur photosynthetic bacterium Rhodocyclus tenuis.</title>
        <authorList>
            <person name="Kyndt J.A."/>
            <person name="Meyer T.E."/>
        </authorList>
    </citation>
    <scope>NUCLEOTIDE SEQUENCE [LARGE SCALE GENOMIC DNA]</scope>
    <source>
        <strain evidence="10 11">DSM 110</strain>
    </source>
</reference>
<protein>
    <recommendedName>
        <fullName evidence="7">Glucose-6-phosphate 1-dehydrogenase</fullName>
        <shortName evidence="7">G6PD</shortName>
        <ecNumber evidence="7">1.1.1.49</ecNumber>
    </recommendedName>
</protein>
<dbReference type="InterPro" id="IPR022675">
    <property type="entry name" value="G6P_DH_C"/>
</dbReference>
<evidence type="ECO:0000313" key="10">
    <source>
        <dbReference type="EMBL" id="MQY52014.1"/>
    </source>
</evidence>
<feature type="binding site" evidence="7">
    <location>
        <position position="138"/>
    </location>
    <ligand>
        <name>NADP(+)</name>
        <dbReference type="ChEBI" id="CHEBI:58349"/>
    </ligand>
</feature>
<sequence length="460" mass="51012">MSAPLCDAVVLFGATGDLAKKKIFPALQQMVRRGTLDVPVVGVARGGWDLERFRTHVRETLAANENFNEAACARLCGLLHFVGGDYRAADTFDRLCATLAGAQRPLFYLAIAPSMFPTVVHGLGQLACAKGGRVVVEKPFGRNLASAVELNRTLHEVFDESAIFRIDHYLGKEPVQNLLFFRFANAFLEPIWNRNYVDSVQITLAESIGVAGRGRFYEEVGAIRDVVQNHLLQVVANLAMEPPVGSGSESLRDEKVKVFRAIRPLSGNSLVRGQYRGYRDETGVAPDSRVETFAAMRIHLDSWRWQGVPFFIRAGKELALTATEVVVSLRPPPYEVFPEMLPTQANYLRFRLGPREVAIAIGARVKRRGSENIGDDIELHVFNMHEDEMDAYERLIGDALKGDATLFARQDAVEAAWRIVDPVLSRKTLVRDYEPGSWGPAEADAMIAAYGGWRNPQAAE</sequence>
<keyword evidence="3 7" id="KW-0313">Glucose metabolism</keyword>
<dbReference type="GO" id="GO:0050661">
    <property type="term" value="F:NADP binding"/>
    <property type="evidence" value="ECO:0007669"/>
    <property type="project" value="UniProtKB-UniRule"/>
</dbReference>
<dbReference type="InterPro" id="IPR001282">
    <property type="entry name" value="G6P_DH"/>
</dbReference>
<feature type="binding site" evidence="7">
    <location>
        <position position="168"/>
    </location>
    <ligand>
        <name>substrate</name>
    </ligand>
</feature>
<dbReference type="EMBL" id="WIXJ01000006">
    <property type="protein sequence ID" value="MQY52014.1"/>
    <property type="molecule type" value="Genomic_DNA"/>
</dbReference>
<keyword evidence="5 7" id="KW-0560">Oxidoreductase</keyword>
<dbReference type="SUPFAM" id="SSF51735">
    <property type="entry name" value="NAD(P)-binding Rossmann-fold domains"/>
    <property type="match status" value="1"/>
</dbReference>
<evidence type="ECO:0000256" key="1">
    <source>
        <dbReference type="ARBA" id="ARBA00004937"/>
    </source>
</evidence>
<dbReference type="UniPathway" id="UPA00115">
    <property type="reaction ID" value="UER00408"/>
</dbReference>
<dbReference type="InterPro" id="IPR019796">
    <property type="entry name" value="G6P_DH_AS"/>
</dbReference>
<feature type="active site" description="Proton acceptor" evidence="7">
    <location>
        <position position="230"/>
    </location>
</feature>
<evidence type="ECO:0000256" key="7">
    <source>
        <dbReference type="HAMAP-Rule" id="MF_00966"/>
    </source>
</evidence>
<comment type="caution">
    <text evidence="10">The sequence shown here is derived from an EMBL/GenBank/DDBJ whole genome shotgun (WGS) entry which is preliminary data.</text>
</comment>
<dbReference type="Gene3D" id="3.30.360.10">
    <property type="entry name" value="Dihydrodipicolinate Reductase, domain 2"/>
    <property type="match status" value="1"/>
</dbReference>
<feature type="domain" description="Glucose-6-phosphate dehydrogenase NAD-binding" evidence="8">
    <location>
        <begin position="10"/>
        <end position="177"/>
    </location>
</feature>
<evidence type="ECO:0000259" key="8">
    <source>
        <dbReference type="Pfam" id="PF00479"/>
    </source>
</evidence>
<feature type="binding site" evidence="7">
    <location>
        <position position="316"/>
    </location>
    <ligand>
        <name>substrate</name>
    </ligand>
</feature>
<dbReference type="HAMAP" id="MF_00966">
    <property type="entry name" value="G6PD"/>
    <property type="match status" value="1"/>
</dbReference>
<organism evidence="10 11">
    <name type="scientific">Rhodocyclus tenuis</name>
    <name type="common">Rhodospirillum tenue</name>
    <dbReference type="NCBI Taxonomy" id="1066"/>
    <lineage>
        <taxon>Bacteria</taxon>
        <taxon>Pseudomonadati</taxon>
        <taxon>Pseudomonadota</taxon>
        <taxon>Betaproteobacteria</taxon>
        <taxon>Rhodocyclales</taxon>
        <taxon>Rhodocyclaceae</taxon>
        <taxon>Rhodocyclus</taxon>
    </lineage>
</organism>
<dbReference type="GO" id="GO:0006006">
    <property type="term" value="P:glucose metabolic process"/>
    <property type="evidence" value="ECO:0007669"/>
    <property type="project" value="UniProtKB-KW"/>
</dbReference>
<dbReference type="Gene3D" id="3.40.50.720">
    <property type="entry name" value="NAD(P)-binding Rossmann-like Domain"/>
    <property type="match status" value="1"/>
</dbReference>
<dbReference type="PIRSF" id="PIRSF000110">
    <property type="entry name" value="G6PD"/>
    <property type="match status" value="1"/>
</dbReference>
<evidence type="ECO:0000313" key="11">
    <source>
        <dbReference type="Proteomes" id="UP000480275"/>
    </source>
</evidence>
<keyword evidence="4 7" id="KW-0521">NADP</keyword>
<dbReference type="InterPro" id="IPR022674">
    <property type="entry name" value="G6P_DH_NAD-bd"/>
</dbReference>
<evidence type="ECO:0000259" key="9">
    <source>
        <dbReference type="Pfam" id="PF02781"/>
    </source>
</evidence>
<evidence type="ECO:0000256" key="4">
    <source>
        <dbReference type="ARBA" id="ARBA00022857"/>
    </source>
</evidence>
<gene>
    <name evidence="7 10" type="primary">zwf</name>
    <name evidence="10" type="ORF">GHK24_09515</name>
</gene>
<feature type="binding site" evidence="7">
    <location>
        <position position="225"/>
    </location>
    <ligand>
        <name>substrate</name>
    </ligand>
</feature>
<keyword evidence="6 7" id="KW-0119">Carbohydrate metabolism</keyword>
<accession>A0A6L5JZD2</accession>
<dbReference type="GO" id="GO:0005829">
    <property type="term" value="C:cytosol"/>
    <property type="evidence" value="ECO:0007669"/>
    <property type="project" value="TreeGrafter"/>
</dbReference>
<evidence type="ECO:0000256" key="2">
    <source>
        <dbReference type="ARBA" id="ARBA00009975"/>
    </source>
</evidence>
<dbReference type="InterPro" id="IPR036291">
    <property type="entry name" value="NAD(P)-bd_dom_sf"/>
</dbReference>
<dbReference type="SUPFAM" id="SSF55347">
    <property type="entry name" value="Glyceraldehyde-3-phosphate dehydrogenase-like, C-terminal domain"/>
    <property type="match status" value="1"/>
</dbReference>
<comment type="pathway">
    <text evidence="1 7">Carbohydrate degradation; pentose phosphate pathway; D-ribulose 5-phosphate from D-glucose 6-phosphate (oxidative stage): step 1/3.</text>
</comment>
<dbReference type="PRINTS" id="PR00079">
    <property type="entry name" value="G6PDHDRGNASE"/>
</dbReference>
<evidence type="ECO:0000256" key="6">
    <source>
        <dbReference type="ARBA" id="ARBA00023277"/>
    </source>
</evidence>
<comment type="caution">
    <text evidence="7">Lacks conserved residue(s) required for the propagation of feature annotation.</text>
</comment>
<comment type="similarity">
    <text evidence="2 7">Belongs to the glucose-6-phosphate dehydrogenase family.</text>
</comment>
<dbReference type="Pfam" id="PF02781">
    <property type="entry name" value="G6PD_C"/>
    <property type="match status" value="1"/>
</dbReference>
<dbReference type="NCBIfam" id="TIGR00871">
    <property type="entry name" value="zwf"/>
    <property type="match status" value="1"/>
</dbReference>
<feature type="binding site" evidence="7">
    <location>
        <position position="206"/>
    </location>
    <ligand>
        <name>substrate</name>
    </ligand>
</feature>
<dbReference type="OrthoDB" id="9802739at2"/>
<feature type="domain" description="Glucose-6-phosphate dehydrogenase C-terminal" evidence="9">
    <location>
        <begin position="180"/>
        <end position="451"/>
    </location>
</feature>
<dbReference type="EC" id="1.1.1.49" evidence="7"/>
<proteinExistence type="inferred from homology"/>
<dbReference type="PROSITE" id="PS00069">
    <property type="entry name" value="G6P_DEHYDROGENASE"/>
    <property type="match status" value="1"/>
</dbReference>
<feature type="binding site" evidence="7">
    <location>
        <begin position="13"/>
        <end position="20"/>
    </location>
    <ligand>
        <name>NADP(+)</name>
        <dbReference type="ChEBI" id="CHEBI:58349"/>
    </ligand>
</feature>
<comment type="function">
    <text evidence="7">Catalyzes the oxidation of glucose 6-phosphate to 6-phosphogluconolactone.</text>
</comment>
<dbReference type="PANTHER" id="PTHR23429:SF0">
    <property type="entry name" value="GLUCOSE-6-PHOSPHATE 1-DEHYDROGENASE"/>
    <property type="match status" value="1"/>
</dbReference>
<dbReference type="Proteomes" id="UP000480275">
    <property type="component" value="Unassembled WGS sequence"/>
</dbReference>
<comment type="catalytic activity">
    <reaction evidence="7">
        <text>D-glucose 6-phosphate + NADP(+) = 6-phospho-D-glucono-1,5-lactone + NADPH + H(+)</text>
        <dbReference type="Rhea" id="RHEA:15841"/>
        <dbReference type="ChEBI" id="CHEBI:15378"/>
        <dbReference type="ChEBI" id="CHEBI:57783"/>
        <dbReference type="ChEBI" id="CHEBI:57955"/>
        <dbReference type="ChEBI" id="CHEBI:58349"/>
        <dbReference type="ChEBI" id="CHEBI:61548"/>
        <dbReference type="EC" id="1.1.1.49"/>
    </reaction>
</comment>
<dbReference type="GO" id="GO:0004345">
    <property type="term" value="F:glucose-6-phosphate dehydrogenase activity"/>
    <property type="evidence" value="ECO:0007669"/>
    <property type="project" value="UniProtKB-UniRule"/>
</dbReference>
<dbReference type="GO" id="GO:0009051">
    <property type="term" value="P:pentose-phosphate shunt, oxidative branch"/>
    <property type="evidence" value="ECO:0007669"/>
    <property type="project" value="TreeGrafter"/>
</dbReference>
<feature type="binding site" evidence="7">
    <location>
        <position position="45"/>
    </location>
    <ligand>
        <name>NADP(+)</name>
        <dbReference type="ChEBI" id="CHEBI:58349"/>
    </ligand>
</feature>
<name>A0A6L5JZD2_RHOTE</name>
<evidence type="ECO:0000256" key="3">
    <source>
        <dbReference type="ARBA" id="ARBA00022526"/>
    </source>
</evidence>
<dbReference type="AlphaFoldDB" id="A0A6L5JZD2"/>
<dbReference type="PANTHER" id="PTHR23429">
    <property type="entry name" value="GLUCOSE-6-PHOSPHATE 1-DEHYDROGENASE G6PD"/>
    <property type="match status" value="1"/>
</dbReference>
<feature type="binding site" evidence="7">
    <location>
        <position position="172"/>
    </location>
    <ligand>
        <name>substrate</name>
    </ligand>
</feature>
<evidence type="ECO:0000256" key="5">
    <source>
        <dbReference type="ARBA" id="ARBA00023002"/>
    </source>
</evidence>
<dbReference type="Pfam" id="PF00479">
    <property type="entry name" value="G6PD_N"/>
    <property type="match status" value="1"/>
</dbReference>